<evidence type="ECO:0000256" key="2">
    <source>
        <dbReference type="SAM" id="Phobius"/>
    </source>
</evidence>
<protein>
    <recommendedName>
        <fullName evidence="5">Mitochondrial outer membrane protein IML2</fullName>
    </recommendedName>
</protein>
<dbReference type="GO" id="GO:0005634">
    <property type="term" value="C:nucleus"/>
    <property type="evidence" value="ECO:0007669"/>
    <property type="project" value="TreeGrafter"/>
</dbReference>
<dbReference type="HOGENOM" id="CLU_023297_0_0_1"/>
<gene>
    <name evidence="3" type="ORF">PISMIDRAFT_682759</name>
</gene>
<keyword evidence="2" id="KW-0812">Transmembrane</keyword>
<dbReference type="OrthoDB" id="2154985at2759"/>
<name>A0A0C9ZIN4_9AGAM</name>
<keyword evidence="2" id="KW-1133">Transmembrane helix</keyword>
<dbReference type="PANTHER" id="PTHR31859">
    <property type="entry name" value="TETRATRICOPEPTIDE REPEAT PROTEIN 39 FAMILY MEMBER"/>
    <property type="match status" value="1"/>
</dbReference>
<evidence type="ECO:0000313" key="4">
    <source>
        <dbReference type="Proteomes" id="UP000054018"/>
    </source>
</evidence>
<proteinExistence type="predicted"/>
<dbReference type="Proteomes" id="UP000054018">
    <property type="component" value="Unassembled WGS sequence"/>
</dbReference>
<feature type="transmembrane region" description="Helical" evidence="2">
    <location>
        <begin position="193"/>
        <end position="214"/>
    </location>
</feature>
<dbReference type="SUPFAM" id="SSF48452">
    <property type="entry name" value="TPR-like"/>
    <property type="match status" value="1"/>
</dbReference>
<dbReference type="EMBL" id="KN833777">
    <property type="protein sequence ID" value="KIK19843.1"/>
    <property type="molecule type" value="Genomic_DNA"/>
</dbReference>
<keyword evidence="2" id="KW-0472">Membrane</keyword>
<evidence type="ECO:0008006" key="5">
    <source>
        <dbReference type="Google" id="ProtNLM"/>
    </source>
</evidence>
<sequence length="658" mass="72883">MTTAQDTEEMLRLATQGFDLLFANDLEAAVEVFGTEGQDNSPFHLMGLGICAFLKAALGMEPELMEDAVKCLTLAEQGARKHMKLAKSSTPSHRFRSGIEWEVLHTDTVVLLGVTHALSESYKGYLQCLYELNSAHSKFNKLFKTLYPNGLDAYATPSQATPAASRKPSEGSLQYAKTAPATSVRTSGFFSRWTGLGALATPIPILGTITNPAYGPVEELVLSGAAFGYGLFNLVLSLLPAKIRNVVGFLGYSHDRQMALKALAVSAARTDVHAVFAGLVLMTYYGVLLLASGYQADEKHIIDQYRGIVRRISRRYPKGSLWILNKAKIQRMIGDPQGAMVTLQEGLQSDRQRSFPQADALLAFELAWTLFQCRQYEESAQVFMDVAKMNNWSHATYYFLAAGCYISIGQSDKAQSLLDALSQIMDKRRSRNMPTEVFIKKKLAFYKQKHARRGGDPMRFAESMKISPAEELAIAWNTHAHADKETALVHIEELAAFTPPVGIQTEYMTSSSSTCQSGRLLDLDTSDELAVRSLILGILHRTLGDYAGARKLLYDALKHYQNVEANSWVGAVAHFELAVLDMKEGDWKSAVVSEEDPAEGDTVLEVWRRAIKSAKDTLAHAHALCTRETDLSSRLDSRIVMLREEIDMKMRQLGILDI</sequence>
<dbReference type="Gene3D" id="1.25.40.10">
    <property type="entry name" value="Tetratricopeptide repeat domain"/>
    <property type="match status" value="1"/>
</dbReference>
<dbReference type="GO" id="GO:0005741">
    <property type="term" value="C:mitochondrial outer membrane"/>
    <property type="evidence" value="ECO:0007669"/>
    <property type="project" value="TreeGrafter"/>
</dbReference>
<dbReference type="AlphaFoldDB" id="A0A0C9ZIN4"/>
<organism evidence="3 4">
    <name type="scientific">Pisolithus microcarpus 441</name>
    <dbReference type="NCBI Taxonomy" id="765257"/>
    <lineage>
        <taxon>Eukaryota</taxon>
        <taxon>Fungi</taxon>
        <taxon>Dikarya</taxon>
        <taxon>Basidiomycota</taxon>
        <taxon>Agaricomycotina</taxon>
        <taxon>Agaricomycetes</taxon>
        <taxon>Agaricomycetidae</taxon>
        <taxon>Boletales</taxon>
        <taxon>Sclerodermatineae</taxon>
        <taxon>Pisolithaceae</taxon>
        <taxon>Pisolithus</taxon>
    </lineage>
</organism>
<evidence type="ECO:0000256" key="1">
    <source>
        <dbReference type="SAM" id="MobiDB-lite"/>
    </source>
</evidence>
<dbReference type="Pfam" id="PF10300">
    <property type="entry name" value="Iml2-TPR_39"/>
    <property type="match status" value="1"/>
</dbReference>
<feature type="transmembrane region" description="Helical" evidence="2">
    <location>
        <begin position="274"/>
        <end position="294"/>
    </location>
</feature>
<reference evidence="4" key="2">
    <citation type="submission" date="2015-01" db="EMBL/GenBank/DDBJ databases">
        <title>Evolutionary Origins and Diversification of the Mycorrhizal Mutualists.</title>
        <authorList>
            <consortium name="DOE Joint Genome Institute"/>
            <consortium name="Mycorrhizal Genomics Consortium"/>
            <person name="Kohler A."/>
            <person name="Kuo A."/>
            <person name="Nagy L.G."/>
            <person name="Floudas D."/>
            <person name="Copeland A."/>
            <person name="Barry K.W."/>
            <person name="Cichocki N."/>
            <person name="Veneault-Fourrey C."/>
            <person name="LaButti K."/>
            <person name="Lindquist E.A."/>
            <person name="Lipzen A."/>
            <person name="Lundell T."/>
            <person name="Morin E."/>
            <person name="Murat C."/>
            <person name="Riley R."/>
            <person name="Ohm R."/>
            <person name="Sun H."/>
            <person name="Tunlid A."/>
            <person name="Henrissat B."/>
            <person name="Grigoriev I.V."/>
            <person name="Hibbett D.S."/>
            <person name="Martin F."/>
        </authorList>
    </citation>
    <scope>NUCLEOTIDE SEQUENCE [LARGE SCALE GENOMIC DNA]</scope>
    <source>
        <strain evidence="4">441</strain>
    </source>
</reference>
<dbReference type="InterPro" id="IPR019412">
    <property type="entry name" value="IML2/TPR_39"/>
</dbReference>
<accession>A0A0C9ZIN4</accession>
<dbReference type="InterPro" id="IPR011990">
    <property type="entry name" value="TPR-like_helical_dom_sf"/>
</dbReference>
<feature type="region of interest" description="Disordered" evidence="1">
    <location>
        <begin position="158"/>
        <end position="177"/>
    </location>
</feature>
<dbReference type="GO" id="GO:0005829">
    <property type="term" value="C:cytosol"/>
    <property type="evidence" value="ECO:0007669"/>
    <property type="project" value="TreeGrafter"/>
</dbReference>
<evidence type="ECO:0000313" key="3">
    <source>
        <dbReference type="EMBL" id="KIK19843.1"/>
    </source>
</evidence>
<keyword evidence="4" id="KW-1185">Reference proteome</keyword>
<reference evidence="3 4" key="1">
    <citation type="submission" date="2014-04" db="EMBL/GenBank/DDBJ databases">
        <authorList>
            <consortium name="DOE Joint Genome Institute"/>
            <person name="Kuo A."/>
            <person name="Kohler A."/>
            <person name="Costa M.D."/>
            <person name="Nagy L.G."/>
            <person name="Floudas D."/>
            <person name="Copeland A."/>
            <person name="Barry K.W."/>
            <person name="Cichocki N."/>
            <person name="Veneault-Fourrey C."/>
            <person name="LaButti K."/>
            <person name="Lindquist E.A."/>
            <person name="Lipzen A."/>
            <person name="Lundell T."/>
            <person name="Morin E."/>
            <person name="Murat C."/>
            <person name="Sun H."/>
            <person name="Tunlid A."/>
            <person name="Henrissat B."/>
            <person name="Grigoriev I.V."/>
            <person name="Hibbett D.S."/>
            <person name="Martin F."/>
            <person name="Nordberg H.P."/>
            <person name="Cantor M.N."/>
            <person name="Hua S.X."/>
        </authorList>
    </citation>
    <scope>NUCLEOTIDE SEQUENCE [LARGE SCALE GENOMIC DNA]</scope>
    <source>
        <strain evidence="3 4">441</strain>
    </source>
</reference>
<feature type="transmembrane region" description="Helical" evidence="2">
    <location>
        <begin position="220"/>
        <end position="239"/>
    </location>
</feature>
<dbReference type="PANTHER" id="PTHR31859:SF1">
    <property type="entry name" value="TETRATRICOPEPTIDE REPEAT PROTEIN 39C"/>
    <property type="match status" value="1"/>
</dbReference>